<evidence type="ECO:0000259" key="1">
    <source>
        <dbReference type="PROSITE" id="PS50013"/>
    </source>
</evidence>
<name>A0A024FTG2_9STRA</name>
<comment type="caution">
    <text evidence="2">The sequence shown here is derived from an EMBL/GenBank/DDBJ whole genome shotgun (WGS) entry which is preliminary data.</text>
</comment>
<accession>A0A024FTG2</accession>
<sequence>MSRDWNSTARFGSYARFARVRGVCNGGHLVQKFLECRINPDTHQWEVLVQWISLDVADNSWEPASILQEDVPKLFRRWVASEPKAEALRTFIHTESTRRRDK</sequence>
<evidence type="ECO:0000313" key="2">
    <source>
        <dbReference type="EMBL" id="CCI10398.1"/>
    </source>
</evidence>
<dbReference type="InterPro" id="IPR000953">
    <property type="entry name" value="Chromo/chromo_shadow_dom"/>
</dbReference>
<dbReference type="Pfam" id="PF00385">
    <property type="entry name" value="Chromo"/>
    <property type="match status" value="1"/>
</dbReference>
<dbReference type="Proteomes" id="UP000053237">
    <property type="component" value="Unassembled WGS sequence"/>
</dbReference>
<keyword evidence="3" id="KW-1185">Reference proteome</keyword>
<reference evidence="2 3" key="1">
    <citation type="submission" date="2012-05" db="EMBL/GenBank/DDBJ databases">
        <title>Recombination and specialization in a pathogen metapopulation.</title>
        <authorList>
            <person name="Gardiner A."/>
            <person name="Kemen E."/>
            <person name="Schultz-Larsen T."/>
            <person name="MacLean D."/>
            <person name="Van Oosterhout C."/>
            <person name="Jones J.D.G."/>
        </authorList>
    </citation>
    <scope>NUCLEOTIDE SEQUENCE [LARGE SCALE GENOMIC DNA]</scope>
    <source>
        <strain evidence="2 3">Ac Nc2</strain>
    </source>
</reference>
<dbReference type="EMBL" id="CAIX01000236">
    <property type="protein sequence ID" value="CCI10398.1"/>
    <property type="molecule type" value="Genomic_DNA"/>
</dbReference>
<evidence type="ECO:0000313" key="3">
    <source>
        <dbReference type="Proteomes" id="UP000053237"/>
    </source>
</evidence>
<dbReference type="OrthoDB" id="78677at2759"/>
<dbReference type="PROSITE" id="PS50013">
    <property type="entry name" value="CHROMO_2"/>
    <property type="match status" value="1"/>
</dbReference>
<gene>
    <name evidence="2" type="ORF">BN9_097520</name>
</gene>
<dbReference type="InParanoid" id="A0A024FTG2"/>
<dbReference type="Gene3D" id="2.40.50.40">
    <property type="match status" value="1"/>
</dbReference>
<feature type="domain" description="Chromo" evidence="1">
    <location>
        <begin position="28"/>
        <end position="78"/>
    </location>
</feature>
<dbReference type="InterPro" id="IPR016197">
    <property type="entry name" value="Chromo-like_dom_sf"/>
</dbReference>
<dbReference type="AlphaFoldDB" id="A0A024FTG2"/>
<proteinExistence type="predicted"/>
<organism evidence="2 3">
    <name type="scientific">Albugo candida</name>
    <dbReference type="NCBI Taxonomy" id="65357"/>
    <lineage>
        <taxon>Eukaryota</taxon>
        <taxon>Sar</taxon>
        <taxon>Stramenopiles</taxon>
        <taxon>Oomycota</taxon>
        <taxon>Peronosporomycetes</taxon>
        <taxon>Albuginales</taxon>
        <taxon>Albuginaceae</taxon>
        <taxon>Albugo</taxon>
    </lineage>
</organism>
<dbReference type="InterPro" id="IPR023780">
    <property type="entry name" value="Chromo_domain"/>
</dbReference>
<protein>
    <recommendedName>
        <fullName evidence="1">Chromo domain-containing protein</fullName>
    </recommendedName>
</protein>
<dbReference type="SUPFAM" id="SSF54160">
    <property type="entry name" value="Chromo domain-like"/>
    <property type="match status" value="1"/>
</dbReference>
<dbReference type="STRING" id="65357.A0A024FTG2"/>